<evidence type="ECO:0000313" key="3">
    <source>
        <dbReference type="Proteomes" id="UP001472677"/>
    </source>
</evidence>
<feature type="compositionally biased region" description="Low complexity" evidence="1">
    <location>
        <begin position="48"/>
        <end position="61"/>
    </location>
</feature>
<reference evidence="2 3" key="1">
    <citation type="journal article" date="2024" name="G3 (Bethesda)">
        <title>Genome assembly of Hibiscus sabdariffa L. provides insights into metabolisms of medicinal natural products.</title>
        <authorList>
            <person name="Kim T."/>
        </authorList>
    </citation>
    <scope>NUCLEOTIDE SEQUENCE [LARGE SCALE GENOMIC DNA]</scope>
    <source>
        <strain evidence="2">TK-2024</strain>
        <tissue evidence="2">Old leaves</tissue>
    </source>
</reference>
<feature type="compositionally biased region" description="Polar residues" evidence="1">
    <location>
        <begin position="1"/>
        <end position="16"/>
    </location>
</feature>
<protein>
    <submittedName>
        <fullName evidence="2">Uncharacterized protein</fullName>
    </submittedName>
</protein>
<name>A0ABR2BLD9_9ROSI</name>
<dbReference type="Proteomes" id="UP001472677">
    <property type="component" value="Unassembled WGS sequence"/>
</dbReference>
<gene>
    <name evidence="2" type="ORF">V6N12_025071</name>
</gene>
<accession>A0ABR2BLD9</accession>
<keyword evidence="3" id="KW-1185">Reference proteome</keyword>
<comment type="caution">
    <text evidence="2">The sequence shown here is derived from an EMBL/GenBank/DDBJ whole genome shotgun (WGS) entry which is preliminary data.</text>
</comment>
<evidence type="ECO:0000313" key="2">
    <source>
        <dbReference type="EMBL" id="KAK8507958.1"/>
    </source>
</evidence>
<feature type="region of interest" description="Disordered" evidence="1">
    <location>
        <begin position="48"/>
        <end position="98"/>
    </location>
</feature>
<sequence length="98" mass="10719">MRKQSGSNGKSFTHSTIVGRPQCTSDLKWHSNRKNRLGFLSSFAASSWHRSSSSRMQQSRAFPLPRSPGGPGSRASETSRTSSQVNSATPKLEKQKAP</sequence>
<feature type="region of interest" description="Disordered" evidence="1">
    <location>
        <begin position="1"/>
        <end position="23"/>
    </location>
</feature>
<dbReference type="EMBL" id="JBBPBM010000104">
    <property type="protein sequence ID" value="KAK8507958.1"/>
    <property type="molecule type" value="Genomic_DNA"/>
</dbReference>
<proteinExistence type="predicted"/>
<feature type="compositionally biased region" description="Polar residues" evidence="1">
    <location>
        <begin position="75"/>
        <end position="89"/>
    </location>
</feature>
<organism evidence="2 3">
    <name type="scientific">Hibiscus sabdariffa</name>
    <name type="common">roselle</name>
    <dbReference type="NCBI Taxonomy" id="183260"/>
    <lineage>
        <taxon>Eukaryota</taxon>
        <taxon>Viridiplantae</taxon>
        <taxon>Streptophyta</taxon>
        <taxon>Embryophyta</taxon>
        <taxon>Tracheophyta</taxon>
        <taxon>Spermatophyta</taxon>
        <taxon>Magnoliopsida</taxon>
        <taxon>eudicotyledons</taxon>
        <taxon>Gunneridae</taxon>
        <taxon>Pentapetalae</taxon>
        <taxon>rosids</taxon>
        <taxon>malvids</taxon>
        <taxon>Malvales</taxon>
        <taxon>Malvaceae</taxon>
        <taxon>Malvoideae</taxon>
        <taxon>Hibiscus</taxon>
    </lineage>
</organism>
<evidence type="ECO:0000256" key="1">
    <source>
        <dbReference type="SAM" id="MobiDB-lite"/>
    </source>
</evidence>